<protein>
    <submittedName>
        <fullName evidence="2">Uncharacterized protein</fullName>
    </submittedName>
</protein>
<comment type="caution">
    <text evidence="2">The sequence shown here is derived from an EMBL/GenBank/DDBJ whole genome shotgun (WGS) entry which is preliminary data.</text>
</comment>
<name>A0A840J7W0_9PSEU</name>
<dbReference type="EMBL" id="JACHMG010000001">
    <property type="protein sequence ID" value="MBB4689799.1"/>
    <property type="molecule type" value="Genomic_DNA"/>
</dbReference>
<dbReference type="RefSeq" id="WP_184784262.1">
    <property type="nucleotide sequence ID" value="NZ_JACHMG010000001.1"/>
</dbReference>
<proteinExistence type="predicted"/>
<evidence type="ECO:0000256" key="1">
    <source>
        <dbReference type="SAM" id="MobiDB-lite"/>
    </source>
</evidence>
<keyword evidence="3" id="KW-1185">Reference proteome</keyword>
<dbReference type="Proteomes" id="UP000581769">
    <property type="component" value="Unassembled WGS sequence"/>
</dbReference>
<dbReference type="AlphaFoldDB" id="A0A840J7W0"/>
<feature type="compositionally biased region" description="Basic and acidic residues" evidence="1">
    <location>
        <begin position="14"/>
        <end position="24"/>
    </location>
</feature>
<reference evidence="2 3" key="1">
    <citation type="submission" date="2020-08" db="EMBL/GenBank/DDBJ databases">
        <title>Sequencing the genomes of 1000 actinobacteria strains.</title>
        <authorList>
            <person name="Klenk H.-P."/>
        </authorList>
    </citation>
    <scope>NUCLEOTIDE SEQUENCE [LARGE SCALE GENOMIC DNA]</scope>
    <source>
        <strain evidence="2 3">DSM 45859</strain>
    </source>
</reference>
<accession>A0A840J7W0</accession>
<sequence>MSERAATWSFPQLEKSETEHPEPEVLCRPAADDELPRGARTVARLAEGAGWAVAATYSRGTKPGRGLPVVDSIALRVRRDGVRAWAVWLNGKFDQAQMLPVGGMPVATTVAGLREVLAAPSAGQRLEGAA</sequence>
<evidence type="ECO:0000313" key="2">
    <source>
        <dbReference type="EMBL" id="MBB4689799.1"/>
    </source>
</evidence>
<evidence type="ECO:0000313" key="3">
    <source>
        <dbReference type="Proteomes" id="UP000581769"/>
    </source>
</evidence>
<organism evidence="2 3">
    <name type="scientific">Amycolatopsis jiangsuensis</name>
    <dbReference type="NCBI Taxonomy" id="1181879"/>
    <lineage>
        <taxon>Bacteria</taxon>
        <taxon>Bacillati</taxon>
        <taxon>Actinomycetota</taxon>
        <taxon>Actinomycetes</taxon>
        <taxon>Pseudonocardiales</taxon>
        <taxon>Pseudonocardiaceae</taxon>
        <taxon>Amycolatopsis</taxon>
    </lineage>
</organism>
<feature type="region of interest" description="Disordered" evidence="1">
    <location>
        <begin position="1"/>
        <end position="24"/>
    </location>
</feature>
<gene>
    <name evidence="2" type="ORF">BJY18_007284</name>
</gene>